<dbReference type="Pfam" id="PF00389">
    <property type="entry name" value="2-Hacid_dh"/>
    <property type="match status" value="1"/>
</dbReference>
<dbReference type="PANTHER" id="PTHR10996:SF178">
    <property type="entry name" value="2-HYDROXYACID DEHYDROGENASE YGL185C-RELATED"/>
    <property type="match status" value="1"/>
</dbReference>
<comment type="caution">
    <text evidence="7">The sequence shown here is derived from an EMBL/GenBank/DDBJ whole genome shotgun (WGS) entry which is preliminary data.</text>
</comment>
<dbReference type="InterPro" id="IPR036291">
    <property type="entry name" value="NAD(P)-bd_dom_sf"/>
</dbReference>
<keyword evidence="3" id="KW-0520">NAD</keyword>
<dbReference type="Proteomes" id="UP000249590">
    <property type="component" value="Unassembled WGS sequence"/>
</dbReference>
<dbReference type="GO" id="GO:0016618">
    <property type="term" value="F:hydroxypyruvate reductase [NAD(P)H] activity"/>
    <property type="evidence" value="ECO:0007669"/>
    <property type="project" value="TreeGrafter"/>
</dbReference>
<evidence type="ECO:0000313" key="8">
    <source>
        <dbReference type="Proteomes" id="UP000249590"/>
    </source>
</evidence>
<dbReference type="Pfam" id="PF02826">
    <property type="entry name" value="2-Hacid_dh_C"/>
    <property type="match status" value="1"/>
</dbReference>
<dbReference type="EMBL" id="QHHQ01000002">
    <property type="protein sequence ID" value="RAI01752.1"/>
    <property type="molecule type" value="Genomic_DNA"/>
</dbReference>
<dbReference type="GO" id="GO:0051287">
    <property type="term" value="F:NAD binding"/>
    <property type="evidence" value="ECO:0007669"/>
    <property type="project" value="InterPro"/>
</dbReference>
<evidence type="ECO:0000259" key="6">
    <source>
        <dbReference type="Pfam" id="PF02826"/>
    </source>
</evidence>
<organism evidence="7 8">
    <name type="scientific">Acuticoccus sediminis</name>
    <dbReference type="NCBI Taxonomy" id="2184697"/>
    <lineage>
        <taxon>Bacteria</taxon>
        <taxon>Pseudomonadati</taxon>
        <taxon>Pseudomonadota</taxon>
        <taxon>Alphaproteobacteria</taxon>
        <taxon>Hyphomicrobiales</taxon>
        <taxon>Amorphaceae</taxon>
        <taxon>Acuticoccus</taxon>
    </lineage>
</organism>
<dbReference type="GO" id="GO:0030267">
    <property type="term" value="F:glyoxylate reductase (NADPH) activity"/>
    <property type="evidence" value="ECO:0007669"/>
    <property type="project" value="TreeGrafter"/>
</dbReference>
<gene>
    <name evidence="7" type="ORF">DLJ53_10115</name>
</gene>
<keyword evidence="2 4" id="KW-0560">Oxidoreductase</keyword>
<sequence>MAEILVTGRTAAEHWMETVAAHHTLHRIGAGTDREPVLAAAAPVVRALVSGGGFTVDAALMDRLPHLGLIVVTGAGFDRIDVAAAKARGIGVCNAPSATATCVADMAMGLYLAVGREIVTNDRFVREGRWLAGRPATTRRVSHRRAGIWGLGSIGEEIAKRATGFAMDVHYCTRRPREGVPYRHHARLLDLAEAVDVLFCAVPATPETSGAVDRSVLKALGPRGILVNIARGSVVDQPALIEALRTGTIAGAGLDVFTDEPQVPAELIAMDNVVLGPHAAGSTDETWQDVITAVLDNVDVYLREGRYLTPVS</sequence>
<dbReference type="GO" id="GO:0005829">
    <property type="term" value="C:cytosol"/>
    <property type="evidence" value="ECO:0007669"/>
    <property type="project" value="TreeGrafter"/>
</dbReference>
<dbReference type="InterPro" id="IPR006139">
    <property type="entry name" value="D-isomer_2_OHA_DH_cat_dom"/>
</dbReference>
<dbReference type="SUPFAM" id="SSF51735">
    <property type="entry name" value="NAD(P)-binding Rossmann-fold domains"/>
    <property type="match status" value="1"/>
</dbReference>
<keyword evidence="8" id="KW-1185">Reference proteome</keyword>
<dbReference type="Gene3D" id="3.40.50.720">
    <property type="entry name" value="NAD(P)-binding Rossmann-like Domain"/>
    <property type="match status" value="2"/>
</dbReference>
<dbReference type="InterPro" id="IPR006140">
    <property type="entry name" value="D-isomer_DH_NAD-bd"/>
</dbReference>
<dbReference type="SUPFAM" id="SSF52283">
    <property type="entry name" value="Formate/glycerate dehydrogenase catalytic domain-like"/>
    <property type="match status" value="1"/>
</dbReference>
<evidence type="ECO:0000256" key="3">
    <source>
        <dbReference type="ARBA" id="ARBA00023027"/>
    </source>
</evidence>
<evidence type="ECO:0000256" key="1">
    <source>
        <dbReference type="ARBA" id="ARBA00022857"/>
    </source>
</evidence>
<feature type="domain" description="D-isomer specific 2-hydroxyacid dehydrogenase catalytic" evidence="5">
    <location>
        <begin position="16"/>
        <end position="311"/>
    </location>
</feature>
<evidence type="ECO:0000259" key="5">
    <source>
        <dbReference type="Pfam" id="PF00389"/>
    </source>
</evidence>
<evidence type="ECO:0000313" key="7">
    <source>
        <dbReference type="EMBL" id="RAI01752.1"/>
    </source>
</evidence>
<accession>A0A8B2NWL4</accession>
<dbReference type="CDD" id="cd12156">
    <property type="entry name" value="HPPR"/>
    <property type="match status" value="1"/>
</dbReference>
<dbReference type="InterPro" id="IPR050223">
    <property type="entry name" value="D-isomer_2-hydroxyacid_DH"/>
</dbReference>
<feature type="domain" description="D-isomer specific 2-hydroxyacid dehydrogenase NAD-binding" evidence="6">
    <location>
        <begin position="108"/>
        <end position="280"/>
    </location>
</feature>
<dbReference type="RefSeq" id="WP_111344854.1">
    <property type="nucleotide sequence ID" value="NZ_QHHQ01000002.1"/>
</dbReference>
<protein>
    <recommendedName>
        <fullName evidence="9">Lactate dehydrogenase-like 2-hydroxyacid dehydrogenase</fullName>
    </recommendedName>
</protein>
<dbReference type="PANTHER" id="PTHR10996">
    <property type="entry name" value="2-HYDROXYACID DEHYDROGENASE-RELATED"/>
    <property type="match status" value="1"/>
</dbReference>
<reference evidence="7 8" key="1">
    <citation type="submission" date="2018-05" db="EMBL/GenBank/DDBJ databases">
        <title>Acuticoccus sediminis sp. nov., isolated from deep-sea sediment of Indian Ocean.</title>
        <authorList>
            <person name="Liu X."/>
            <person name="Lai Q."/>
            <person name="Du Y."/>
            <person name="Sun F."/>
            <person name="Zhang X."/>
            <person name="Wang S."/>
            <person name="Shao Z."/>
        </authorList>
    </citation>
    <scope>NUCLEOTIDE SEQUENCE [LARGE SCALE GENOMIC DNA]</scope>
    <source>
        <strain evidence="7 8">PTG4-2</strain>
    </source>
</reference>
<comment type="similarity">
    <text evidence="4">Belongs to the D-isomer specific 2-hydroxyacid dehydrogenase family.</text>
</comment>
<dbReference type="OrthoDB" id="9793626at2"/>
<proteinExistence type="inferred from homology"/>
<dbReference type="FunFam" id="3.40.50.720:FF:000213">
    <property type="entry name" value="Putative 2-hydroxyacid dehydrogenase"/>
    <property type="match status" value="1"/>
</dbReference>
<keyword evidence="1" id="KW-0521">NADP</keyword>
<evidence type="ECO:0000256" key="4">
    <source>
        <dbReference type="RuleBase" id="RU003719"/>
    </source>
</evidence>
<name>A0A8B2NWL4_9HYPH</name>
<dbReference type="AlphaFoldDB" id="A0A8B2NWL4"/>
<evidence type="ECO:0008006" key="9">
    <source>
        <dbReference type="Google" id="ProtNLM"/>
    </source>
</evidence>
<evidence type="ECO:0000256" key="2">
    <source>
        <dbReference type="ARBA" id="ARBA00023002"/>
    </source>
</evidence>